<dbReference type="SUPFAM" id="SSF46689">
    <property type="entry name" value="Homeodomain-like"/>
    <property type="match status" value="1"/>
</dbReference>
<dbReference type="InterPro" id="IPR009057">
    <property type="entry name" value="Homeodomain-like_sf"/>
</dbReference>
<gene>
    <name evidence="7" type="ORF">EKG83_22390</name>
</gene>
<dbReference type="Gene3D" id="1.10.357.10">
    <property type="entry name" value="Tetracycline Repressor, domain 2"/>
    <property type="match status" value="1"/>
</dbReference>
<dbReference type="SUPFAM" id="SSF48498">
    <property type="entry name" value="Tetracyclin repressor-like, C-terminal domain"/>
    <property type="match status" value="1"/>
</dbReference>
<evidence type="ECO:0000256" key="1">
    <source>
        <dbReference type="ARBA" id="ARBA00023015"/>
    </source>
</evidence>
<reference evidence="8" key="1">
    <citation type="journal article" date="2021" name="Curr. Microbiol.">
        <title>Complete genome of nocamycin-producing strain Saccharothrix syringae NRRL B-16468 reveals the biosynthetic potential for secondary metabolites.</title>
        <authorList>
            <person name="Mo X."/>
            <person name="Yang S."/>
        </authorList>
    </citation>
    <scope>NUCLEOTIDE SEQUENCE [LARGE SCALE GENOMIC DNA]</scope>
    <source>
        <strain evidence="8">ATCC 51364 / DSM 43886 / JCM 6844 / KCTC 9398 / NBRC 14523 / NRRL B-16468 / INA 2240</strain>
    </source>
</reference>
<keyword evidence="8" id="KW-1185">Reference proteome</keyword>
<dbReference type="GO" id="GO:0045892">
    <property type="term" value="P:negative regulation of DNA-templated transcription"/>
    <property type="evidence" value="ECO:0007669"/>
    <property type="project" value="InterPro"/>
</dbReference>
<feature type="domain" description="HTH tetR-type" evidence="6">
    <location>
        <begin position="25"/>
        <end position="85"/>
    </location>
</feature>
<evidence type="ECO:0000313" key="7">
    <source>
        <dbReference type="EMBL" id="QFZ24420.1"/>
    </source>
</evidence>
<dbReference type="Pfam" id="PF00440">
    <property type="entry name" value="TetR_N"/>
    <property type="match status" value="1"/>
</dbReference>
<keyword evidence="1" id="KW-0805">Transcription regulation</keyword>
<dbReference type="PANTHER" id="PTHR30055">
    <property type="entry name" value="HTH-TYPE TRANSCRIPTIONAL REGULATOR RUTR"/>
    <property type="match status" value="1"/>
</dbReference>
<evidence type="ECO:0000313" key="8">
    <source>
        <dbReference type="Proteomes" id="UP000325787"/>
    </source>
</evidence>
<dbReference type="InterPro" id="IPR036271">
    <property type="entry name" value="Tet_transcr_reg_TetR-rel_C_sf"/>
</dbReference>
<organism evidence="7 8">
    <name type="scientific">Saccharothrix syringae</name>
    <name type="common">Nocardiopsis syringae</name>
    <dbReference type="NCBI Taxonomy" id="103733"/>
    <lineage>
        <taxon>Bacteria</taxon>
        <taxon>Bacillati</taxon>
        <taxon>Actinomycetota</taxon>
        <taxon>Actinomycetes</taxon>
        <taxon>Pseudonocardiales</taxon>
        <taxon>Pseudonocardiaceae</taxon>
        <taxon>Saccharothrix</taxon>
    </lineage>
</organism>
<dbReference type="KEGG" id="ssyi:EKG83_22390"/>
<dbReference type="PANTHER" id="PTHR30055:SF151">
    <property type="entry name" value="TRANSCRIPTIONAL REGULATORY PROTEIN"/>
    <property type="match status" value="1"/>
</dbReference>
<dbReference type="InterPro" id="IPR050109">
    <property type="entry name" value="HTH-type_TetR-like_transc_reg"/>
</dbReference>
<evidence type="ECO:0000256" key="2">
    <source>
        <dbReference type="ARBA" id="ARBA00023125"/>
    </source>
</evidence>
<dbReference type="GO" id="GO:0003700">
    <property type="term" value="F:DNA-binding transcription factor activity"/>
    <property type="evidence" value="ECO:0007669"/>
    <property type="project" value="TreeGrafter"/>
</dbReference>
<dbReference type="Proteomes" id="UP000325787">
    <property type="component" value="Chromosome"/>
</dbReference>
<dbReference type="GO" id="GO:0000976">
    <property type="term" value="F:transcription cis-regulatory region binding"/>
    <property type="evidence" value="ECO:0007669"/>
    <property type="project" value="TreeGrafter"/>
</dbReference>
<dbReference type="InterPro" id="IPR004111">
    <property type="entry name" value="Repressor_TetR_C"/>
</dbReference>
<evidence type="ECO:0000256" key="3">
    <source>
        <dbReference type="ARBA" id="ARBA00023163"/>
    </source>
</evidence>
<sequence length="247" mass="26127">MFVTLAAMPPRPTSRSRRDRPAKPALSYEGIVAAAVRVMESEGLHRVTMRRLAAELDTGPASLYVYVANTAELHAAVLEEFLGAVDLGAATGPADWRDRLAAVLTSYTGVLFAHPELAHSALVARPSGRNYLALVETLLALLHEGGVPPGQAAWGVDVLLQVATATAAEHSSRNADPSAGQDHDALVAALRQASPDTHPRITALGDDLVSGSPRERLRWMFRAVVNGTLATPRDTTPHDTNPGGTSP</sequence>
<evidence type="ECO:0000256" key="4">
    <source>
        <dbReference type="PROSITE-ProRule" id="PRU00335"/>
    </source>
</evidence>
<keyword evidence="2 4" id="KW-0238">DNA-binding</keyword>
<evidence type="ECO:0000259" key="6">
    <source>
        <dbReference type="PROSITE" id="PS50977"/>
    </source>
</evidence>
<accession>A0A5Q0HEZ6</accession>
<dbReference type="AlphaFoldDB" id="A0A5Q0HEZ6"/>
<dbReference type="EMBL" id="CP034550">
    <property type="protein sequence ID" value="QFZ24420.1"/>
    <property type="molecule type" value="Genomic_DNA"/>
</dbReference>
<name>A0A5Q0HEZ6_SACSY</name>
<dbReference type="InterPro" id="IPR001647">
    <property type="entry name" value="HTH_TetR"/>
</dbReference>
<evidence type="ECO:0000256" key="5">
    <source>
        <dbReference type="SAM" id="MobiDB-lite"/>
    </source>
</evidence>
<proteinExistence type="predicted"/>
<feature type="region of interest" description="Disordered" evidence="5">
    <location>
        <begin position="1"/>
        <end position="23"/>
    </location>
</feature>
<dbReference type="OrthoDB" id="329481at2"/>
<dbReference type="PROSITE" id="PS50977">
    <property type="entry name" value="HTH_TETR_2"/>
    <property type="match status" value="1"/>
</dbReference>
<dbReference type="Pfam" id="PF02909">
    <property type="entry name" value="TetR_C_1"/>
    <property type="match status" value="1"/>
</dbReference>
<protein>
    <submittedName>
        <fullName evidence="7">TetR/AcrR family transcriptional regulator</fullName>
    </submittedName>
</protein>
<keyword evidence="3" id="KW-0804">Transcription</keyword>
<feature type="DNA-binding region" description="H-T-H motif" evidence="4">
    <location>
        <begin position="48"/>
        <end position="67"/>
    </location>
</feature>